<comment type="catalytic activity">
    <reaction evidence="1">
        <text>ATP + protein L-histidine = ADP + protein N-phospho-L-histidine.</text>
        <dbReference type="EC" id="2.7.13.3"/>
    </reaction>
</comment>
<dbReference type="InterPro" id="IPR036890">
    <property type="entry name" value="HATPase_C_sf"/>
</dbReference>
<dbReference type="InterPro" id="IPR003660">
    <property type="entry name" value="HAMP_dom"/>
</dbReference>
<dbReference type="Gene3D" id="3.30.565.10">
    <property type="entry name" value="Histidine kinase-like ATPase, C-terminal domain"/>
    <property type="match status" value="1"/>
</dbReference>
<dbReference type="GO" id="GO:0005524">
    <property type="term" value="F:ATP binding"/>
    <property type="evidence" value="ECO:0007669"/>
    <property type="project" value="UniProtKB-KW"/>
</dbReference>
<dbReference type="EC" id="2.7.13.3" evidence="3"/>
<evidence type="ECO:0000256" key="9">
    <source>
        <dbReference type="ARBA" id="ARBA00023012"/>
    </source>
</evidence>
<evidence type="ECO:0000256" key="2">
    <source>
        <dbReference type="ARBA" id="ARBA00004236"/>
    </source>
</evidence>
<keyword evidence="13" id="KW-0067">ATP-binding</keyword>
<keyword evidence="14" id="KW-1185">Reference proteome</keyword>
<keyword evidence="7" id="KW-0418">Kinase</keyword>
<evidence type="ECO:0000256" key="8">
    <source>
        <dbReference type="ARBA" id="ARBA00022989"/>
    </source>
</evidence>
<dbReference type="InterPro" id="IPR003661">
    <property type="entry name" value="HisK_dim/P_dom"/>
</dbReference>
<dbReference type="Gene3D" id="6.10.340.10">
    <property type="match status" value="1"/>
</dbReference>
<dbReference type="PROSITE" id="PS50885">
    <property type="entry name" value="HAMP"/>
    <property type="match status" value="1"/>
</dbReference>
<dbReference type="InterPro" id="IPR050736">
    <property type="entry name" value="Sensor_HK_Regulatory"/>
</dbReference>
<evidence type="ECO:0000256" key="4">
    <source>
        <dbReference type="ARBA" id="ARBA00022553"/>
    </source>
</evidence>
<keyword evidence="13" id="KW-0547">Nucleotide-binding</keyword>
<dbReference type="Gene3D" id="1.10.287.130">
    <property type="match status" value="1"/>
</dbReference>
<name>A0ABV8R086_9MICC</name>
<dbReference type="SUPFAM" id="SSF47384">
    <property type="entry name" value="Homodimeric domain of signal transducing histidine kinase"/>
    <property type="match status" value="1"/>
</dbReference>
<feature type="domain" description="HAMP" evidence="12">
    <location>
        <begin position="193"/>
        <end position="245"/>
    </location>
</feature>
<evidence type="ECO:0000256" key="5">
    <source>
        <dbReference type="ARBA" id="ARBA00022679"/>
    </source>
</evidence>
<dbReference type="CDD" id="cd00075">
    <property type="entry name" value="HATPase"/>
    <property type="match status" value="1"/>
</dbReference>
<comment type="subcellular location">
    <subcellularLocation>
        <location evidence="2">Cell membrane</location>
    </subcellularLocation>
</comment>
<dbReference type="CDD" id="cd00082">
    <property type="entry name" value="HisKA"/>
    <property type="match status" value="1"/>
</dbReference>
<evidence type="ECO:0000313" key="13">
    <source>
        <dbReference type="EMBL" id="MFC4265881.1"/>
    </source>
</evidence>
<keyword evidence="9" id="KW-0902">Two-component regulatory system</keyword>
<dbReference type="Pfam" id="PF02518">
    <property type="entry name" value="HATPase_c"/>
    <property type="match status" value="1"/>
</dbReference>
<protein>
    <recommendedName>
        <fullName evidence="3">histidine kinase</fullName>
        <ecNumber evidence="3">2.7.13.3</ecNumber>
    </recommendedName>
</protein>
<dbReference type="SMART" id="SM00388">
    <property type="entry name" value="HisKA"/>
    <property type="match status" value="1"/>
</dbReference>
<evidence type="ECO:0000256" key="6">
    <source>
        <dbReference type="ARBA" id="ARBA00022692"/>
    </source>
</evidence>
<dbReference type="PROSITE" id="PS50109">
    <property type="entry name" value="HIS_KIN"/>
    <property type="match status" value="1"/>
</dbReference>
<dbReference type="PANTHER" id="PTHR43711">
    <property type="entry name" value="TWO-COMPONENT HISTIDINE KINASE"/>
    <property type="match status" value="1"/>
</dbReference>
<feature type="transmembrane region" description="Helical" evidence="10">
    <location>
        <begin position="175"/>
        <end position="196"/>
    </location>
</feature>
<sequence length="485" mass="51837">MRFRLAIGFALIAVLSAGAAGGITIWSARDNILEAEQNRVLSDFQSVSLALPYQLTIPANADAPKYALETFSSVLHGPVALDVLTPSMSLGNISLNDIPASFRLTKTAGSGTTFARTTIDGKLTFIVGESKRILLLSSSQSGTQTSSDVDVVLYARYPLMVQKGQIDQLTSTASLLSLLVGLVAALIGVLLSRGLLRPVTALRAAVENLGVTGKPTELRVRGVSELSEVIRAFNDTSTRLHQAMAELSESEIRARRFVADVSHELRTPTAAMVASADVLDNPAGTLEHRAEAARLTASAARRLAQLTGDLLEISKFDAGQIMVQPTRFDVAQRLRRLHAERAWPDGVEVALAGPLMIESDLRRFDVIVSNLLSNALAHGKEPVIITGEAHADQLELRVHDCGGGIDAEDLAHLFDRFYKSDRSRSRGGTGLGLSLVKENVVLIGGSVSVASATSGTTFTLRIPSKWSARRDDEAWGINSGVQGNV</sequence>
<dbReference type="SUPFAM" id="SSF55874">
    <property type="entry name" value="ATPase domain of HSP90 chaperone/DNA topoisomerase II/histidine kinase"/>
    <property type="match status" value="1"/>
</dbReference>
<proteinExistence type="predicted"/>
<dbReference type="Pfam" id="PF00512">
    <property type="entry name" value="HisKA"/>
    <property type="match status" value="1"/>
</dbReference>
<organism evidence="13 14">
    <name type="scientific">Arthrobacter cryoconiti</name>
    <dbReference type="NCBI Taxonomy" id="748907"/>
    <lineage>
        <taxon>Bacteria</taxon>
        <taxon>Bacillati</taxon>
        <taxon>Actinomycetota</taxon>
        <taxon>Actinomycetes</taxon>
        <taxon>Micrococcales</taxon>
        <taxon>Micrococcaceae</taxon>
        <taxon>Arthrobacter</taxon>
    </lineage>
</organism>
<evidence type="ECO:0000256" key="3">
    <source>
        <dbReference type="ARBA" id="ARBA00012438"/>
    </source>
</evidence>
<dbReference type="SMART" id="SM00387">
    <property type="entry name" value="HATPase_c"/>
    <property type="match status" value="1"/>
</dbReference>
<dbReference type="SMART" id="SM00304">
    <property type="entry name" value="HAMP"/>
    <property type="match status" value="1"/>
</dbReference>
<evidence type="ECO:0000256" key="10">
    <source>
        <dbReference type="SAM" id="Phobius"/>
    </source>
</evidence>
<dbReference type="Pfam" id="PF00672">
    <property type="entry name" value="HAMP"/>
    <property type="match status" value="1"/>
</dbReference>
<feature type="domain" description="Histidine kinase" evidence="11">
    <location>
        <begin position="260"/>
        <end position="466"/>
    </location>
</feature>
<keyword evidence="6 10" id="KW-0812">Transmembrane</keyword>
<comment type="caution">
    <text evidence="13">The sequence shown here is derived from an EMBL/GenBank/DDBJ whole genome shotgun (WGS) entry which is preliminary data.</text>
</comment>
<gene>
    <name evidence="13" type="ORF">ACFOW9_09750</name>
</gene>
<reference evidence="14" key="1">
    <citation type="journal article" date="2019" name="Int. J. Syst. Evol. Microbiol.">
        <title>The Global Catalogue of Microorganisms (GCM) 10K type strain sequencing project: providing services to taxonomists for standard genome sequencing and annotation.</title>
        <authorList>
            <consortium name="The Broad Institute Genomics Platform"/>
            <consortium name="The Broad Institute Genome Sequencing Center for Infectious Disease"/>
            <person name="Wu L."/>
            <person name="Ma J."/>
        </authorList>
    </citation>
    <scope>NUCLEOTIDE SEQUENCE [LARGE SCALE GENOMIC DNA]</scope>
    <source>
        <strain evidence="14">CGMCC 1.10698</strain>
    </source>
</reference>
<keyword evidence="5" id="KW-0808">Transferase</keyword>
<dbReference type="InterPro" id="IPR004358">
    <property type="entry name" value="Sig_transdc_His_kin-like_C"/>
</dbReference>
<keyword evidence="8 10" id="KW-1133">Transmembrane helix</keyword>
<keyword evidence="4" id="KW-0597">Phosphoprotein</keyword>
<dbReference type="PANTHER" id="PTHR43711:SF26">
    <property type="entry name" value="SENSOR HISTIDINE KINASE RCSC"/>
    <property type="match status" value="1"/>
</dbReference>
<evidence type="ECO:0000256" key="7">
    <source>
        <dbReference type="ARBA" id="ARBA00022777"/>
    </source>
</evidence>
<dbReference type="InterPro" id="IPR003594">
    <property type="entry name" value="HATPase_dom"/>
</dbReference>
<accession>A0ABV8R086</accession>
<dbReference type="RefSeq" id="WP_230068814.1">
    <property type="nucleotide sequence ID" value="NZ_BAABLL010000016.1"/>
</dbReference>
<dbReference type="EMBL" id="JBHSCQ010000013">
    <property type="protein sequence ID" value="MFC4265881.1"/>
    <property type="molecule type" value="Genomic_DNA"/>
</dbReference>
<evidence type="ECO:0000259" key="12">
    <source>
        <dbReference type="PROSITE" id="PS50885"/>
    </source>
</evidence>
<evidence type="ECO:0000259" key="11">
    <source>
        <dbReference type="PROSITE" id="PS50109"/>
    </source>
</evidence>
<dbReference type="InterPro" id="IPR036097">
    <property type="entry name" value="HisK_dim/P_sf"/>
</dbReference>
<dbReference type="PRINTS" id="PR00344">
    <property type="entry name" value="BCTRLSENSOR"/>
</dbReference>
<dbReference type="Proteomes" id="UP001595773">
    <property type="component" value="Unassembled WGS sequence"/>
</dbReference>
<evidence type="ECO:0000313" key="14">
    <source>
        <dbReference type="Proteomes" id="UP001595773"/>
    </source>
</evidence>
<evidence type="ECO:0000256" key="1">
    <source>
        <dbReference type="ARBA" id="ARBA00000085"/>
    </source>
</evidence>
<dbReference type="InterPro" id="IPR005467">
    <property type="entry name" value="His_kinase_dom"/>
</dbReference>
<keyword evidence="10" id="KW-0472">Membrane</keyword>